<dbReference type="InterPro" id="IPR000515">
    <property type="entry name" value="MetI-like"/>
</dbReference>
<evidence type="ECO:0000256" key="3">
    <source>
        <dbReference type="ARBA" id="ARBA00022448"/>
    </source>
</evidence>
<dbReference type="PANTHER" id="PTHR30133:SF2">
    <property type="entry name" value="ARGININE ABC TRANSPORTER PERMEASE PROTEIN ARTQ"/>
    <property type="match status" value="1"/>
</dbReference>
<dbReference type="Pfam" id="PF00528">
    <property type="entry name" value="BPD_transp_1"/>
    <property type="match status" value="1"/>
</dbReference>
<evidence type="ECO:0000256" key="7">
    <source>
        <dbReference type="ARBA" id="ARBA00022970"/>
    </source>
</evidence>
<dbReference type="PROSITE" id="PS50928">
    <property type="entry name" value="ABC_TM1"/>
    <property type="match status" value="1"/>
</dbReference>
<dbReference type="GO" id="GO:0006865">
    <property type="term" value="P:amino acid transport"/>
    <property type="evidence" value="ECO:0007669"/>
    <property type="project" value="UniProtKB-KW"/>
</dbReference>
<dbReference type="SUPFAM" id="SSF161098">
    <property type="entry name" value="MetI-like"/>
    <property type="match status" value="1"/>
</dbReference>
<name>A0AB38BWY6_PSESX</name>
<keyword evidence="3 10" id="KW-0813">Transport</keyword>
<evidence type="ECO:0000313" key="13">
    <source>
        <dbReference type="Proteomes" id="UP000183083"/>
    </source>
</evidence>
<dbReference type="PANTHER" id="PTHR30133">
    <property type="entry name" value="CATIONIC AMINO ACID TRANSPORTER, MEMBRANE COMPONENT"/>
    <property type="match status" value="1"/>
</dbReference>
<organism evidence="12 13">
    <name type="scientific">Pseudomonas syringae</name>
    <dbReference type="NCBI Taxonomy" id="317"/>
    <lineage>
        <taxon>Bacteria</taxon>
        <taxon>Pseudomonadati</taxon>
        <taxon>Pseudomonadota</taxon>
        <taxon>Gammaproteobacteria</taxon>
        <taxon>Pseudomonadales</taxon>
        <taxon>Pseudomonadaceae</taxon>
        <taxon>Pseudomonas</taxon>
    </lineage>
</organism>
<dbReference type="Gene3D" id="1.10.3720.10">
    <property type="entry name" value="MetI-like"/>
    <property type="match status" value="1"/>
</dbReference>
<protein>
    <submittedName>
        <fullName evidence="12">Amino acid ABC transporter membrane protein 1, PAAT family</fullName>
    </submittedName>
</protein>
<dbReference type="InterPro" id="IPR035906">
    <property type="entry name" value="MetI-like_sf"/>
</dbReference>
<comment type="subcellular location">
    <subcellularLocation>
        <location evidence="1">Cell inner membrane</location>
        <topology evidence="1">Multi-pass membrane protein</topology>
    </subcellularLocation>
    <subcellularLocation>
        <location evidence="10">Cell membrane</location>
        <topology evidence="10">Multi-pass membrane protein</topology>
    </subcellularLocation>
</comment>
<dbReference type="RefSeq" id="WP_074908642.1">
    <property type="nucleotide sequence ID" value="NZ_FOVV01000012.1"/>
</dbReference>
<keyword evidence="5" id="KW-0997">Cell inner membrane</keyword>
<evidence type="ECO:0000256" key="8">
    <source>
        <dbReference type="ARBA" id="ARBA00022989"/>
    </source>
</evidence>
<gene>
    <name evidence="12" type="ORF">SAMN05444065_11261</name>
</gene>
<dbReference type="EMBL" id="FOVV01000012">
    <property type="protein sequence ID" value="SFO30735.1"/>
    <property type="molecule type" value="Genomic_DNA"/>
</dbReference>
<dbReference type="InterPro" id="IPR051613">
    <property type="entry name" value="ABC_transp_permease_HisMQ"/>
</dbReference>
<evidence type="ECO:0000313" key="12">
    <source>
        <dbReference type="EMBL" id="SFO30735.1"/>
    </source>
</evidence>
<keyword evidence="9 10" id="KW-0472">Membrane</keyword>
<keyword evidence="7" id="KW-0029">Amino-acid transport</keyword>
<comment type="similarity">
    <text evidence="2">Belongs to the binding-protein-dependent transport system permease family. HisMQ subfamily.</text>
</comment>
<evidence type="ECO:0000256" key="6">
    <source>
        <dbReference type="ARBA" id="ARBA00022692"/>
    </source>
</evidence>
<evidence type="ECO:0000259" key="11">
    <source>
        <dbReference type="PROSITE" id="PS50928"/>
    </source>
</evidence>
<evidence type="ECO:0000256" key="9">
    <source>
        <dbReference type="ARBA" id="ARBA00023136"/>
    </source>
</evidence>
<sequence>MNIDLHGFGPALAAGALMTVQLALSALCLGLILGLLGALAKTSPYKPLQWLGSTYSTLVRGIPELLWVLLIYFGTVNGMRALGKLFDISDLALSAFAAGVIALGICFGAYATEVFRGAILAIPKGHREAGLALGMSRSRILFKLVLPQMWRIALPGLGNLFMILMKDTALVSVIGLEEIMRHAQIAVGFTKQAFTFYMVAAFMYLGLTVLAMAGMYFLEKRASRGFLRSAS</sequence>
<accession>A0AB38BWY6</accession>
<evidence type="ECO:0000256" key="4">
    <source>
        <dbReference type="ARBA" id="ARBA00022475"/>
    </source>
</evidence>
<comment type="caution">
    <text evidence="12">The sequence shown here is derived from an EMBL/GenBank/DDBJ whole genome shotgun (WGS) entry which is preliminary data.</text>
</comment>
<evidence type="ECO:0000256" key="5">
    <source>
        <dbReference type="ARBA" id="ARBA00022519"/>
    </source>
</evidence>
<feature type="transmembrane region" description="Helical" evidence="10">
    <location>
        <begin position="194"/>
        <end position="218"/>
    </location>
</feature>
<proteinExistence type="inferred from homology"/>
<dbReference type="Proteomes" id="UP000183083">
    <property type="component" value="Unassembled WGS sequence"/>
</dbReference>
<dbReference type="AlphaFoldDB" id="A0AB38BWY6"/>
<keyword evidence="4" id="KW-1003">Cell membrane</keyword>
<feature type="transmembrane region" description="Helical" evidence="10">
    <location>
        <begin position="12"/>
        <end position="40"/>
    </location>
</feature>
<dbReference type="NCBIfam" id="TIGR01726">
    <property type="entry name" value="HEQRo_perm_3TM"/>
    <property type="match status" value="1"/>
</dbReference>
<evidence type="ECO:0000256" key="10">
    <source>
        <dbReference type="RuleBase" id="RU363032"/>
    </source>
</evidence>
<dbReference type="InterPro" id="IPR010065">
    <property type="entry name" value="AA_ABC_transptr_permease_3TM"/>
</dbReference>
<dbReference type="GO" id="GO:0043190">
    <property type="term" value="C:ATP-binding cassette (ABC) transporter complex"/>
    <property type="evidence" value="ECO:0007669"/>
    <property type="project" value="InterPro"/>
</dbReference>
<evidence type="ECO:0000256" key="2">
    <source>
        <dbReference type="ARBA" id="ARBA00010072"/>
    </source>
</evidence>
<feature type="domain" description="ABC transmembrane type-1" evidence="11">
    <location>
        <begin position="16"/>
        <end position="215"/>
    </location>
</feature>
<feature type="transmembrane region" description="Helical" evidence="10">
    <location>
        <begin position="152"/>
        <end position="174"/>
    </location>
</feature>
<evidence type="ECO:0000256" key="1">
    <source>
        <dbReference type="ARBA" id="ARBA00004429"/>
    </source>
</evidence>
<feature type="transmembrane region" description="Helical" evidence="10">
    <location>
        <begin position="61"/>
        <end position="79"/>
    </location>
</feature>
<dbReference type="CDD" id="cd06261">
    <property type="entry name" value="TM_PBP2"/>
    <property type="match status" value="1"/>
</dbReference>
<dbReference type="GO" id="GO:0022857">
    <property type="term" value="F:transmembrane transporter activity"/>
    <property type="evidence" value="ECO:0007669"/>
    <property type="project" value="InterPro"/>
</dbReference>
<feature type="transmembrane region" description="Helical" evidence="10">
    <location>
        <begin position="91"/>
        <end position="111"/>
    </location>
</feature>
<keyword evidence="8 10" id="KW-1133">Transmembrane helix</keyword>
<reference evidence="12 13" key="1">
    <citation type="submission" date="2016-10" db="EMBL/GenBank/DDBJ databases">
        <authorList>
            <person name="Varghese N."/>
            <person name="Submissions S."/>
        </authorList>
    </citation>
    <scope>NUCLEOTIDE SEQUENCE [LARGE SCALE GENOMIC DNA]</scope>
    <source>
        <strain evidence="12 13">BS0292</strain>
    </source>
</reference>
<keyword evidence="6 10" id="KW-0812">Transmembrane</keyword>